<gene>
    <name evidence="1" type="ORF">DFR34_101383</name>
</gene>
<organism evidence="1 2">
    <name type="scientific">Rivihabitans pingtungensis</name>
    <dbReference type="NCBI Taxonomy" id="1054498"/>
    <lineage>
        <taxon>Bacteria</taxon>
        <taxon>Pseudomonadati</taxon>
        <taxon>Pseudomonadota</taxon>
        <taxon>Betaproteobacteria</taxon>
        <taxon>Neisseriales</taxon>
        <taxon>Aquaspirillaceae</taxon>
        <taxon>Rivihabitans</taxon>
    </lineage>
</organism>
<proteinExistence type="predicted"/>
<name>A0A318KZ29_9NEIS</name>
<dbReference type="Proteomes" id="UP000247555">
    <property type="component" value="Unassembled WGS sequence"/>
</dbReference>
<reference evidence="1 2" key="1">
    <citation type="submission" date="2018-05" db="EMBL/GenBank/DDBJ databases">
        <title>Genomic Encyclopedia of Type Strains, Phase IV (KMG-IV): sequencing the most valuable type-strain genomes for metagenomic binning, comparative biology and taxonomic classification.</title>
        <authorList>
            <person name="Goeker M."/>
        </authorList>
    </citation>
    <scope>NUCLEOTIDE SEQUENCE [LARGE SCALE GENOMIC DNA]</scope>
    <source>
        <strain evidence="1 2">DSM 29661</strain>
    </source>
</reference>
<sequence>MPVTPLDRASAARVAALPSQAVSSQPFAELLHSKQTRIGLNPASVLDALSPAARRAFDAAMRATPTLAGQDVGAQAVSSSPAVLNAALDSLLNPSSPDFTPEAVKTALRQLQASLAAGKAPTTPSATPSA</sequence>
<comment type="caution">
    <text evidence="1">The sequence shown here is derived from an EMBL/GenBank/DDBJ whole genome shotgun (WGS) entry which is preliminary data.</text>
</comment>
<evidence type="ECO:0000313" key="2">
    <source>
        <dbReference type="Proteomes" id="UP000247555"/>
    </source>
</evidence>
<dbReference type="RefSeq" id="WP_110389430.1">
    <property type="nucleotide sequence ID" value="NZ_QJKI01000001.1"/>
</dbReference>
<dbReference type="EMBL" id="QJKI01000001">
    <property type="protein sequence ID" value="PXX82148.1"/>
    <property type="molecule type" value="Genomic_DNA"/>
</dbReference>
<evidence type="ECO:0000313" key="1">
    <source>
        <dbReference type="EMBL" id="PXX82148.1"/>
    </source>
</evidence>
<keyword evidence="2" id="KW-1185">Reference proteome</keyword>
<dbReference type="AlphaFoldDB" id="A0A318KZ29"/>
<accession>A0A318KZ29</accession>
<protein>
    <submittedName>
        <fullName evidence="1">Uncharacterized protein</fullName>
    </submittedName>
</protein>